<evidence type="ECO:0000256" key="1">
    <source>
        <dbReference type="SAM" id="MobiDB-lite"/>
    </source>
</evidence>
<proteinExistence type="predicted"/>
<dbReference type="AlphaFoldDB" id="A0AAN6SD14"/>
<sequence>MQQQPLKTPSSDAGSSPKRSLEDPDQADSSQPKRRKSTPGSDDKGISEDLQNEHKGNEPSHDGMNDSIIEPIEREREQLRTPSPRPRRHGTTAERRAPSNSTSPVQQRGVLIAGNIHGPANVPLPFSSSPPASCSSASFPSPSSSASPSRALLLAELPRGLLSSSSPASSVTASPTPPSPSRWSNFSPSPPPPSSPFSSSTSISEWPADEDWLNHGHGVVLNAEAWAIWFNQVMEGVNGGDDGVVVDMGEWLEVDAD</sequence>
<dbReference type="EMBL" id="MU859201">
    <property type="protein sequence ID" value="KAK3949787.1"/>
    <property type="molecule type" value="Genomic_DNA"/>
</dbReference>
<reference evidence="2" key="1">
    <citation type="journal article" date="2023" name="Mol. Phylogenet. Evol.">
        <title>Genome-scale phylogeny and comparative genomics of the fungal order Sordariales.</title>
        <authorList>
            <person name="Hensen N."/>
            <person name="Bonometti L."/>
            <person name="Westerberg I."/>
            <person name="Brannstrom I.O."/>
            <person name="Guillou S."/>
            <person name="Cros-Aarteil S."/>
            <person name="Calhoun S."/>
            <person name="Haridas S."/>
            <person name="Kuo A."/>
            <person name="Mondo S."/>
            <person name="Pangilinan J."/>
            <person name="Riley R."/>
            <person name="LaButti K."/>
            <person name="Andreopoulos B."/>
            <person name="Lipzen A."/>
            <person name="Chen C."/>
            <person name="Yan M."/>
            <person name="Daum C."/>
            <person name="Ng V."/>
            <person name="Clum A."/>
            <person name="Steindorff A."/>
            <person name="Ohm R.A."/>
            <person name="Martin F."/>
            <person name="Silar P."/>
            <person name="Natvig D.O."/>
            <person name="Lalanne C."/>
            <person name="Gautier V."/>
            <person name="Ament-Velasquez S.L."/>
            <person name="Kruys A."/>
            <person name="Hutchinson M.I."/>
            <person name="Powell A.J."/>
            <person name="Barry K."/>
            <person name="Miller A.N."/>
            <person name="Grigoriev I.V."/>
            <person name="Debuchy R."/>
            <person name="Gladieux P."/>
            <person name="Hiltunen Thoren M."/>
            <person name="Johannesson H."/>
        </authorList>
    </citation>
    <scope>NUCLEOTIDE SEQUENCE</scope>
    <source>
        <strain evidence="2">CBS 626.80</strain>
    </source>
</reference>
<reference evidence="2" key="2">
    <citation type="submission" date="2023-06" db="EMBL/GenBank/DDBJ databases">
        <authorList>
            <consortium name="Lawrence Berkeley National Laboratory"/>
            <person name="Mondo S.J."/>
            <person name="Hensen N."/>
            <person name="Bonometti L."/>
            <person name="Westerberg I."/>
            <person name="Brannstrom I.O."/>
            <person name="Guillou S."/>
            <person name="Cros-Aarteil S."/>
            <person name="Calhoun S."/>
            <person name="Haridas S."/>
            <person name="Kuo A."/>
            <person name="Pangilinan J."/>
            <person name="Riley R."/>
            <person name="Labutti K."/>
            <person name="Andreopoulos B."/>
            <person name="Lipzen A."/>
            <person name="Chen C."/>
            <person name="Yanf M."/>
            <person name="Daum C."/>
            <person name="Ng V."/>
            <person name="Clum A."/>
            <person name="Steindorff A."/>
            <person name="Ohm R."/>
            <person name="Martin F."/>
            <person name="Silar P."/>
            <person name="Natvig D."/>
            <person name="Lalanne C."/>
            <person name="Gautier V."/>
            <person name="Ament-Velasquez S.L."/>
            <person name="Kruys A."/>
            <person name="Hutchinson M.I."/>
            <person name="Powell A.J."/>
            <person name="Barry K."/>
            <person name="Miller A.N."/>
            <person name="Grigoriev I.V."/>
            <person name="Debuchy R."/>
            <person name="Gladieux P."/>
            <person name="Thoren M.H."/>
            <person name="Johannesson H."/>
        </authorList>
    </citation>
    <scope>NUCLEOTIDE SEQUENCE</scope>
    <source>
        <strain evidence="2">CBS 626.80</strain>
    </source>
</reference>
<comment type="caution">
    <text evidence="2">The sequence shown here is derived from an EMBL/GenBank/DDBJ whole genome shotgun (WGS) entry which is preliminary data.</text>
</comment>
<dbReference type="Proteomes" id="UP001303222">
    <property type="component" value="Unassembled WGS sequence"/>
</dbReference>
<keyword evidence="3" id="KW-1185">Reference proteome</keyword>
<name>A0AAN6SD14_9PEZI</name>
<feature type="compositionally biased region" description="Low complexity" evidence="1">
    <location>
        <begin position="123"/>
        <end position="174"/>
    </location>
</feature>
<feature type="compositionally biased region" description="Polar residues" evidence="1">
    <location>
        <begin position="1"/>
        <end position="18"/>
    </location>
</feature>
<evidence type="ECO:0000313" key="2">
    <source>
        <dbReference type="EMBL" id="KAK3949787.1"/>
    </source>
</evidence>
<gene>
    <name evidence="2" type="ORF">QBC32DRAFT_377908</name>
</gene>
<feature type="region of interest" description="Disordered" evidence="1">
    <location>
        <begin position="1"/>
        <end position="203"/>
    </location>
</feature>
<accession>A0AAN6SD14</accession>
<protein>
    <submittedName>
        <fullName evidence="2">Uncharacterized protein</fullName>
    </submittedName>
</protein>
<feature type="compositionally biased region" description="Basic and acidic residues" evidence="1">
    <location>
        <begin position="41"/>
        <end position="64"/>
    </location>
</feature>
<organism evidence="2 3">
    <name type="scientific">Pseudoneurospora amorphoporcata</name>
    <dbReference type="NCBI Taxonomy" id="241081"/>
    <lineage>
        <taxon>Eukaryota</taxon>
        <taxon>Fungi</taxon>
        <taxon>Dikarya</taxon>
        <taxon>Ascomycota</taxon>
        <taxon>Pezizomycotina</taxon>
        <taxon>Sordariomycetes</taxon>
        <taxon>Sordariomycetidae</taxon>
        <taxon>Sordariales</taxon>
        <taxon>Sordariaceae</taxon>
        <taxon>Pseudoneurospora</taxon>
    </lineage>
</organism>
<evidence type="ECO:0000313" key="3">
    <source>
        <dbReference type="Proteomes" id="UP001303222"/>
    </source>
</evidence>